<keyword evidence="3" id="KW-1185">Reference proteome</keyword>
<reference evidence="2 3" key="1">
    <citation type="submission" date="2008-03" db="EMBL/GenBank/DDBJ databases">
        <title>The Genome Sequence of Verticillium dahliae VdLs.17.</title>
        <authorList>
            <consortium name="The Broad Institute Genome Sequencing Platform"/>
            <person name="Ma L.-J.J."/>
            <person name="Klosterman S.J."/>
            <person name="Subbarao K."/>
            <person name="Dobinson K."/>
            <person name="Veronese P."/>
            <person name="Kang S."/>
            <person name="Gold S.E."/>
            <person name="Young S."/>
            <person name="Jaffe D."/>
            <person name="Gnerre S."/>
            <person name="Berlin A."/>
            <person name="Heiman D."/>
            <person name="Hepburn T."/>
            <person name="Sykes S."/>
            <person name="Alvarado L."/>
            <person name="Kodira C.D."/>
            <person name="Lander E."/>
            <person name="Galagan J."/>
            <person name="Nusbaum C."/>
            <person name="Birren B."/>
        </authorList>
    </citation>
    <scope>NUCLEOTIDE SEQUENCE [LARGE SCALE GENOMIC DNA]</scope>
    <source>
        <strain evidence="3">VdLs.17 / ATCC MYA-4575 / FGSC 10137</strain>
    </source>
</reference>
<dbReference type="GeneID" id="20703965"/>
<organism evidence="2 3">
    <name type="scientific">Verticillium dahliae (strain VdLs.17 / ATCC MYA-4575 / FGSC 10137)</name>
    <name type="common">Verticillium wilt</name>
    <dbReference type="NCBI Taxonomy" id="498257"/>
    <lineage>
        <taxon>Eukaryota</taxon>
        <taxon>Fungi</taxon>
        <taxon>Dikarya</taxon>
        <taxon>Ascomycota</taxon>
        <taxon>Pezizomycotina</taxon>
        <taxon>Sordariomycetes</taxon>
        <taxon>Hypocreomycetidae</taxon>
        <taxon>Glomerellales</taxon>
        <taxon>Plectosphaerellaceae</taxon>
        <taxon>Verticillium</taxon>
    </lineage>
</organism>
<dbReference type="EMBL" id="DS572698">
    <property type="protein sequence ID" value="EGY20978.1"/>
    <property type="molecule type" value="Genomic_DNA"/>
</dbReference>
<gene>
    <name evidence="2" type="ORF">VDAG_02502</name>
</gene>
<dbReference type="KEGG" id="vda:VDAG_02502"/>
<feature type="compositionally biased region" description="Low complexity" evidence="1">
    <location>
        <begin position="1"/>
        <end position="12"/>
    </location>
</feature>
<dbReference type="eggNOG" id="ENOG502T4NZ">
    <property type="taxonomic scope" value="Eukaryota"/>
</dbReference>
<feature type="region of interest" description="Disordered" evidence="1">
    <location>
        <begin position="122"/>
        <end position="150"/>
    </location>
</feature>
<evidence type="ECO:0000256" key="1">
    <source>
        <dbReference type="SAM" id="MobiDB-lite"/>
    </source>
</evidence>
<name>G2WY20_VERDV</name>
<feature type="region of interest" description="Disordered" evidence="1">
    <location>
        <begin position="327"/>
        <end position="347"/>
    </location>
</feature>
<dbReference type="OrthoDB" id="10521188at2759"/>
<proteinExistence type="predicted"/>
<protein>
    <submittedName>
        <fullName evidence="2">Uncharacterized protein</fullName>
    </submittedName>
</protein>
<accession>G2WY20</accession>
<dbReference type="InParanoid" id="G2WY20"/>
<evidence type="ECO:0000313" key="3">
    <source>
        <dbReference type="Proteomes" id="UP000001611"/>
    </source>
</evidence>
<evidence type="ECO:0000313" key="2">
    <source>
        <dbReference type="EMBL" id="EGY20978.1"/>
    </source>
</evidence>
<feature type="region of interest" description="Disordered" evidence="1">
    <location>
        <begin position="1"/>
        <end position="35"/>
    </location>
</feature>
<sequence>MTLPSPSSSPPRRASRPKQPRTQSAPLHPRTRTPPLATIVPTFLAQPKCTRCTVRVVHVSTPDKDKPDQTQRAVVEWGAIPYYKTTGRPAEFVYYTTERASDLRPELLAAWHAARARGLEIGGQTAPAGSSSSPSSSSSSSSTSSSTGTDAGLDIRASPGLLGSSSSLYTGSSSCRSGSTTETITSFVKSCSMERCPRFSAKDARIAQDAWQLSCLCLIATWNLCLPRLSTISLVGVISGLPPSALQSVQVRPPPRPPRASSYDRRNRCFVLQLRLLPPTHAGHILVPVQRTQPAPGVIGTGGQGLVRFCRRGRALRRIGILAAHGRGREGREVKGTDPLESNDARPGDEATVVKLVDDVELAQSGLDVQLVHGPALVVELHGALLTVSDATSEDQLPAREADSSGAITVFVMICVTVPLVMVMVAQGEVTAGLAVIVSLALDEPVETNVPDGSFDPVPVASVGSRTDPELRLVLPAARVELELPLVVEPAALPVDVILSDGPGDEDDSSPWKSVFVSSGSSEVALDRTVLFAVGNSGVPVGTTVGVKVVTIAPERLEIGRIVRFPALVGTLVLVAFGRGSGVGTIVFGVPTPVPLTPPELVALGSGNGVRFEGVGTPTPVVDDGLMFSELRPVPATELERVLLDNGDVTDWVRAVLVVLDKTEVGTVIFAMLVPVPAMVRDPETVELGIGKGVAPGVIDKGMLVADVLAFGEPTPGPGPDVVEVAFGNGKGVSADGNGDKAVDVGALAFVALMLVLTVASERLAFEGENLVELMGLREGDKVVEALASTVLRPVPAMVPDAVLFERGNGTGAEVFCAVAVLGSTVTLDTELVAFGKGKGVAGGGRELGVGTKLLGEDETPATAPLLGAAEVPLDRLGKTLAVRDAGTEAVVVLRTPGGYDEFASADDSGVPVDAGGMVITVELEGDAGAVGMVTVPVITVVILFEVGKGGDEENVTGSEATLVLLVAFIVCCALELESVKVDIEPLRMFDVADEELSPAEPGCRVGLSVVLREPDDWLVVMVAFVDGNGAPPVVEEPIILVVPMVLELTPVAAVLPATEPLTRVAEDEGLVVEAMPGINGWLDAVSLPVVGGVPTAEDEPETTDERVALWEDMPGTVMLASPLELATISEELVDDESGRIVPLISPAAVPELGAVRPPVVLKGIDAEVIADEIPVAFCAGGKLDGIASEDGPGVEGVPTGTVALLGTLNVDMRLLEAGGEIAPDIGVAVTEMLDGVAVHVGKADADSTGGDMRPGVIDPSGLDMLIVELLKGDRDVSVVDSWEGNAVAELLRPVKLGSGSSTLLEMLAGPEEDLLDELPEKTFDNADLEEDCGGYMPLPAGLVVSDISGG</sequence>
<dbReference type="RefSeq" id="XP_009651450.1">
    <property type="nucleotide sequence ID" value="XM_009653155.1"/>
</dbReference>
<dbReference type="Proteomes" id="UP000001611">
    <property type="component" value="Chromosome 3"/>
</dbReference>
<feature type="compositionally biased region" description="Low complexity" evidence="1">
    <location>
        <begin position="125"/>
        <end position="149"/>
    </location>
</feature>
<dbReference type="HOGENOM" id="CLU_257685_0_0_1"/>